<dbReference type="AlphaFoldDB" id="A0AAW1LZ92"/>
<proteinExistence type="predicted"/>
<reference evidence="1 2" key="1">
    <citation type="journal article" date="2024" name="BMC Genomics">
        <title>De novo assembly and annotation of Popillia japonica's genome with initial clues to its potential as an invasive pest.</title>
        <authorList>
            <person name="Cucini C."/>
            <person name="Boschi S."/>
            <person name="Funari R."/>
            <person name="Cardaioli E."/>
            <person name="Iannotti N."/>
            <person name="Marturano G."/>
            <person name="Paoli F."/>
            <person name="Bruttini M."/>
            <person name="Carapelli A."/>
            <person name="Frati F."/>
            <person name="Nardi F."/>
        </authorList>
    </citation>
    <scope>NUCLEOTIDE SEQUENCE [LARGE SCALE GENOMIC DNA]</scope>
    <source>
        <strain evidence="1">DMR45628</strain>
    </source>
</reference>
<keyword evidence="2" id="KW-1185">Reference proteome</keyword>
<dbReference type="Proteomes" id="UP001458880">
    <property type="component" value="Unassembled WGS sequence"/>
</dbReference>
<dbReference type="EMBL" id="JASPKY010000077">
    <property type="protein sequence ID" value="KAK9739222.1"/>
    <property type="molecule type" value="Genomic_DNA"/>
</dbReference>
<evidence type="ECO:0000313" key="2">
    <source>
        <dbReference type="Proteomes" id="UP001458880"/>
    </source>
</evidence>
<protein>
    <submittedName>
        <fullName evidence="1">Uncharacterized protein</fullName>
    </submittedName>
</protein>
<organism evidence="1 2">
    <name type="scientific">Popillia japonica</name>
    <name type="common">Japanese beetle</name>
    <dbReference type="NCBI Taxonomy" id="7064"/>
    <lineage>
        <taxon>Eukaryota</taxon>
        <taxon>Metazoa</taxon>
        <taxon>Ecdysozoa</taxon>
        <taxon>Arthropoda</taxon>
        <taxon>Hexapoda</taxon>
        <taxon>Insecta</taxon>
        <taxon>Pterygota</taxon>
        <taxon>Neoptera</taxon>
        <taxon>Endopterygota</taxon>
        <taxon>Coleoptera</taxon>
        <taxon>Polyphaga</taxon>
        <taxon>Scarabaeiformia</taxon>
        <taxon>Scarabaeidae</taxon>
        <taxon>Rutelinae</taxon>
        <taxon>Popillia</taxon>
    </lineage>
</organism>
<comment type="caution">
    <text evidence="1">The sequence shown here is derived from an EMBL/GenBank/DDBJ whole genome shotgun (WGS) entry which is preliminary data.</text>
</comment>
<gene>
    <name evidence="1" type="ORF">QE152_g9201</name>
</gene>
<sequence>MALLGNMPEFVPTGDFNIYKERLEQYFIANGRDLCHPDVPSTKTGKILDRMCEEDPSKKTLEDVVEIAIKKEASLKLSTVEKEMWLKLQ</sequence>
<evidence type="ECO:0000313" key="1">
    <source>
        <dbReference type="EMBL" id="KAK9739222.1"/>
    </source>
</evidence>
<accession>A0AAW1LZ92</accession>
<name>A0AAW1LZ92_POPJA</name>